<dbReference type="STRING" id="307972.A0A2G8JK51"/>
<keyword evidence="3" id="KW-0472">Membrane</keyword>
<gene>
    <name evidence="5" type="ORF">BSL78_27065</name>
</gene>
<dbReference type="GO" id="GO:0005524">
    <property type="term" value="F:ATP binding"/>
    <property type="evidence" value="ECO:0007669"/>
    <property type="project" value="UniProtKB-KW"/>
</dbReference>
<accession>A0A2G8JK51</accession>
<evidence type="ECO:0000256" key="2">
    <source>
        <dbReference type="ARBA" id="ARBA00022840"/>
    </source>
</evidence>
<organism evidence="5 6">
    <name type="scientific">Stichopus japonicus</name>
    <name type="common">Sea cucumber</name>
    <dbReference type="NCBI Taxonomy" id="307972"/>
    <lineage>
        <taxon>Eukaryota</taxon>
        <taxon>Metazoa</taxon>
        <taxon>Echinodermata</taxon>
        <taxon>Eleutherozoa</taxon>
        <taxon>Echinozoa</taxon>
        <taxon>Holothuroidea</taxon>
        <taxon>Aspidochirotacea</taxon>
        <taxon>Aspidochirotida</taxon>
        <taxon>Stichopodidae</taxon>
        <taxon>Apostichopus</taxon>
    </lineage>
</organism>
<dbReference type="PROSITE" id="PS50011">
    <property type="entry name" value="PROTEIN_KINASE_DOM"/>
    <property type="match status" value="1"/>
</dbReference>
<keyword evidence="3" id="KW-1133">Transmembrane helix</keyword>
<protein>
    <submittedName>
        <fullName evidence="5">TK/KIN6 protein kinase</fullName>
    </submittedName>
</protein>
<dbReference type="InterPro" id="IPR011009">
    <property type="entry name" value="Kinase-like_dom_sf"/>
</dbReference>
<dbReference type="Gene3D" id="1.10.510.10">
    <property type="entry name" value="Transferase(Phosphotransferase) domain 1"/>
    <property type="match status" value="1"/>
</dbReference>
<dbReference type="InterPro" id="IPR000719">
    <property type="entry name" value="Prot_kinase_dom"/>
</dbReference>
<keyword evidence="5" id="KW-0808">Transferase</keyword>
<reference evidence="5 6" key="1">
    <citation type="journal article" date="2017" name="PLoS Biol.">
        <title>The sea cucumber genome provides insights into morphological evolution and visceral regeneration.</title>
        <authorList>
            <person name="Zhang X."/>
            <person name="Sun L."/>
            <person name="Yuan J."/>
            <person name="Sun Y."/>
            <person name="Gao Y."/>
            <person name="Zhang L."/>
            <person name="Li S."/>
            <person name="Dai H."/>
            <person name="Hamel J.F."/>
            <person name="Liu C."/>
            <person name="Yu Y."/>
            <person name="Liu S."/>
            <person name="Lin W."/>
            <person name="Guo K."/>
            <person name="Jin S."/>
            <person name="Xu P."/>
            <person name="Storey K.B."/>
            <person name="Huan P."/>
            <person name="Zhang T."/>
            <person name="Zhou Y."/>
            <person name="Zhang J."/>
            <person name="Lin C."/>
            <person name="Li X."/>
            <person name="Xing L."/>
            <person name="Huo D."/>
            <person name="Sun M."/>
            <person name="Wang L."/>
            <person name="Mercier A."/>
            <person name="Li F."/>
            <person name="Yang H."/>
            <person name="Xiang J."/>
        </authorList>
    </citation>
    <scope>NUCLEOTIDE SEQUENCE [LARGE SCALE GENOMIC DNA]</scope>
    <source>
        <strain evidence="5">Shaxun</strain>
        <tissue evidence="5">Muscle</tissue>
    </source>
</reference>
<dbReference type="SUPFAM" id="SSF56112">
    <property type="entry name" value="Protein kinase-like (PK-like)"/>
    <property type="match status" value="1"/>
</dbReference>
<name>A0A2G8JK51_STIJA</name>
<dbReference type="AlphaFoldDB" id="A0A2G8JK51"/>
<evidence type="ECO:0000313" key="5">
    <source>
        <dbReference type="EMBL" id="PIK36107.1"/>
    </source>
</evidence>
<evidence type="ECO:0000313" key="6">
    <source>
        <dbReference type="Proteomes" id="UP000230750"/>
    </source>
</evidence>
<dbReference type="GO" id="GO:0004672">
    <property type="term" value="F:protein kinase activity"/>
    <property type="evidence" value="ECO:0007669"/>
    <property type="project" value="InterPro"/>
</dbReference>
<dbReference type="EMBL" id="MRZV01001742">
    <property type="protein sequence ID" value="PIK36107.1"/>
    <property type="molecule type" value="Genomic_DNA"/>
</dbReference>
<evidence type="ECO:0000256" key="3">
    <source>
        <dbReference type="SAM" id="Phobius"/>
    </source>
</evidence>
<dbReference type="PANTHER" id="PTHR24418">
    <property type="entry name" value="TYROSINE-PROTEIN KINASE"/>
    <property type="match status" value="1"/>
</dbReference>
<feature type="transmembrane region" description="Helical" evidence="3">
    <location>
        <begin position="209"/>
        <end position="231"/>
    </location>
</feature>
<dbReference type="InterPro" id="IPR050198">
    <property type="entry name" value="Non-receptor_tyrosine_kinases"/>
</dbReference>
<evidence type="ECO:0000259" key="4">
    <source>
        <dbReference type="PROSITE" id="PS50011"/>
    </source>
</evidence>
<feature type="non-terminal residue" evidence="5">
    <location>
        <position position="1"/>
    </location>
</feature>
<keyword evidence="3" id="KW-0812">Transmembrane</keyword>
<feature type="domain" description="Protein kinase" evidence="4">
    <location>
        <begin position="289"/>
        <end position="550"/>
    </location>
</feature>
<keyword evidence="1" id="KW-0547">Nucleotide-binding</keyword>
<proteinExistence type="predicted"/>
<comment type="caution">
    <text evidence="5">The sequence shown here is derived from an EMBL/GenBank/DDBJ whole genome shotgun (WGS) entry which is preliminary data.</text>
</comment>
<dbReference type="InterPro" id="IPR001245">
    <property type="entry name" value="Ser-Thr/Tyr_kinase_cat_dom"/>
</dbReference>
<dbReference type="Proteomes" id="UP000230750">
    <property type="component" value="Unassembled WGS sequence"/>
</dbReference>
<dbReference type="Pfam" id="PF07714">
    <property type="entry name" value="PK_Tyr_Ser-Thr"/>
    <property type="match status" value="1"/>
</dbReference>
<evidence type="ECO:0000256" key="1">
    <source>
        <dbReference type="ARBA" id="ARBA00022741"/>
    </source>
</evidence>
<keyword evidence="6" id="KW-1185">Reference proteome</keyword>
<keyword evidence="2" id="KW-0067">ATP-binding</keyword>
<keyword evidence="5" id="KW-0418">Kinase</keyword>
<sequence length="581" mass="65686">YYQPSVLIDGKNISNLDHLVSPKEREITCSPAQGVQHENTTLSVVVEVGNDEKILYSNMAINTTMTSMRVYVPGGSLWTSITCIAFSMESRLLKSVLIDVYGEIPLEIRLDGRIVEGNITVFKGEKLNLRCYLIKAETTSLTWQTGKANTILKNSTESANLTCVTFLTLIVDEDETLNCCARIWDGRYCQQIKVGVITESAVQIPSTKVTIGIIVIVLATIFVTFWGTFLLKKYGPMRITTRREKLPDLPMTKHSMCSDIAGLPSSEEVNYYKITGETPDSKFISREKVCLISKIADSYVYERWMGTMIGNCGVKQCVCISTPKDILERERHSWENFVKVVLEMPKFSHIAKCEGFCINNDNVCLVSSYSPTEELQLLLTEKMKYTDEESTSRCLANYAHQITVAMGFLVSHGLSHPDLSTRKIGVSAWNKCQLFDFCLMEDAPSVMKSIKGQSSDHCYNPPEIEARNEYDQYTDVWYTGVTLWEVFSKGASSREFRMAVSTKAWNNIEEFKPQSCPVSIYHLLLDCVKYEPATRANLSKLRATLTHEDIQDTEYIKGREQLEFDGQNSPYVPMRGDIKLL</sequence>